<sequence>MTSRKLTLTCHVLDPDDP</sequence>
<dbReference type="AlphaFoldDB" id="A0A8J2K6A1"/>
<reference evidence="1" key="1">
    <citation type="submission" date="2021-06" db="EMBL/GenBank/DDBJ databases">
        <authorList>
            <person name="Hodson N. C."/>
            <person name="Mongue J. A."/>
            <person name="Jaron S. K."/>
        </authorList>
    </citation>
    <scope>NUCLEOTIDE SEQUENCE</scope>
</reference>
<evidence type="ECO:0000313" key="1">
    <source>
        <dbReference type="EMBL" id="CAG7733725.1"/>
    </source>
</evidence>
<protein>
    <submittedName>
        <fullName evidence="1">Uncharacterized protein</fullName>
    </submittedName>
</protein>
<gene>
    <name evidence="1" type="ORF">AFUS01_LOCUS22151</name>
</gene>
<proteinExistence type="predicted"/>
<feature type="non-terminal residue" evidence="1">
    <location>
        <position position="18"/>
    </location>
</feature>
<organism evidence="1 2">
    <name type="scientific">Allacma fusca</name>
    <dbReference type="NCBI Taxonomy" id="39272"/>
    <lineage>
        <taxon>Eukaryota</taxon>
        <taxon>Metazoa</taxon>
        <taxon>Ecdysozoa</taxon>
        <taxon>Arthropoda</taxon>
        <taxon>Hexapoda</taxon>
        <taxon>Collembola</taxon>
        <taxon>Symphypleona</taxon>
        <taxon>Sminthuridae</taxon>
        <taxon>Allacma</taxon>
    </lineage>
</organism>
<accession>A0A8J2K6A1</accession>
<dbReference type="EMBL" id="CAJVCH010254450">
    <property type="protein sequence ID" value="CAG7733725.1"/>
    <property type="molecule type" value="Genomic_DNA"/>
</dbReference>
<name>A0A8J2K6A1_9HEXA</name>
<keyword evidence="2" id="KW-1185">Reference proteome</keyword>
<comment type="caution">
    <text evidence="1">The sequence shown here is derived from an EMBL/GenBank/DDBJ whole genome shotgun (WGS) entry which is preliminary data.</text>
</comment>
<evidence type="ECO:0000313" key="2">
    <source>
        <dbReference type="Proteomes" id="UP000708208"/>
    </source>
</evidence>
<dbReference type="Proteomes" id="UP000708208">
    <property type="component" value="Unassembled WGS sequence"/>
</dbReference>